<evidence type="ECO:0000259" key="4">
    <source>
        <dbReference type="Pfam" id="PF03389"/>
    </source>
</evidence>
<dbReference type="RefSeq" id="WP_188909937.1">
    <property type="nucleotide sequence ID" value="NZ_BMIQ01000004.1"/>
</dbReference>
<keyword evidence="2" id="KW-0184">Conjugation</keyword>
<reference evidence="5" key="2">
    <citation type="submission" date="2020-09" db="EMBL/GenBank/DDBJ databases">
        <authorList>
            <person name="Sun Q."/>
            <person name="Zhou Y."/>
        </authorList>
    </citation>
    <scope>NUCLEOTIDE SEQUENCE</scope>
    <source>
        <strain evidence="5">CGMCC 1.15367</strain>
    </source>
</reference>
<keyword evidence="6" id="KW-1185">Reference proteome</keyword>
<dbReference type="Proteomes" id="UP000644699">
    <property type="component" value="Unassembled WGS sequence"/>
</dbReference>
<feature type="domain" description="MobA/MobL protein" evidence="4">
    <location>
        <begin position="19"/>
        <end position="174"/>
    </location>
</feature>
<evidence type="ECO:0000256" key="3">
    <source>
        <dbReference type="SAM" id="MobiDB-lite"/>
    </source>
</evidence>
<organism evidence="5 6">
    <name type="scientific">Aureimonas endophytica</name>
    <dbReference type="NCBI Taxonomy" id="2027858"/>
    <lineage>
        <taxon>Bacteria</taxon>
        <taxon>Pseudomonadati</taxon>
        <taxon>Pseudomonadota</taxon>
        <taxon>Alphaproteobacteria</taxon>
        <taxon>Hyphomicrobiales</taxon>
        <taxon>Aurantimonadaceae</taxon>
        <taxon>Aureimonas</taxon>
    </lineage>
</organism>
<evidence type="ECO:0000256" key="2">
    <source>
        <dbReference type="ARBA" id="ARBA00022971"/>
    </source>
</evidence>
<protein>
    <recommendedName>
        <fullName evidence="4">MobA/MobL protein domain-containing protein</fullName>
    </recommendedName>
</protein>
<dbReference type="Pfam" id="PF03389">
    <property type="entry name" value="MobA_MobL"/>
    <property type="match status" value="1"/>
</dbReference>
<dbReference type="AlphaFoldDB" id="A0A916ZQR8"/>
<evidence type="ECO:0000313" key="6">
    <source>
        <dbReference type="Proteomes" id="UP000644699"/>
    </source>
</evidence>
<comment type="similarity">
    <text evidence="1">Belongs to the MobA/MobL family.</text>
</comment>
<dbReference type="EMBL" id="BMIQ01000004">
    <property type="protein sequence ID" value="GGE09409.1"/>
    <property type="molecule type" value="Genomic_DNA"/>
</dbReference>
<sequence length="317" mass="35358">MADFFRVQLGIVARSAGHSAAKRSAYQSCGRIVDHLGQVFDFGRKAQEHALPTLVLAPDDAPTWCADPDELWRRAAAAEKRVDAQEARIVDFSLPRQVPRHLWEAAARFVYEPFRERGMVVQVDIHDTPASDGGRNVNIHGLATLRRLSGDGFARKKERAWNEEFRERDGRAVRELVAERLTDFCRRHDLTYAADARPNRDRGLSAPEPTLPRWNWSFARRTGTPTAAVAGLHQHRRRRLAWADAVRELAQAVSASKALLLAEPTFAPAGGDGTSLAILASIRVAARRTIDDPSSPDDANGQPVPAPAYRPHRHRRE</sequence>
<name>A0A916ZQR8_9HYPH</name>
<feature type="region of interest" description="Disordered" evidence="3">
    <location>
        <begin position="289"/>
        <end position="317"/>
    </location>
</feature>
<dbReference type="Gene3D" id="3.30.930.30">
    <property type="match status" value="1"/>
</dbReference>
<evidence type="ECO:0000256" key="1">
    <source>
        <dbReference type="ARBA" id="ARBA00010873"/>
    </source>
</evidence>
<gene>
    <name evidence="5" type="ORF">GCM10011390_30610</name>
</gene>
<proteinExistence type="inferred from homology"/>
<reference evidence="5" key="1">
    <citation type="journal article" date="2014" name="Int. J. Syst. Evol. Microbiol.">
        <title>Complete genome sequence of Corynebacterium casei LMG S-19264T (=DSM 44701T), isolated from a smear-ripened cheese.</title>
        <authorList>
            <consortium name="US DOE Joint Genome Institute (JGI-PGF)"/>
            <person name="Walter F."/>
            <person name="Albersmeier A."/>
            <person name="Kalinowski J."/>
            <person name="Ruckert C."/>
        </authorList>
    </citation>
    <scope>NUCLEOTIDE SEQUENCE</scope>
    <source>
        <strain evidence="5">CGMCC 1.15367</strain>
    </source>
</reference>
<comment type="caution">
    <text evidence="5">The sequence shown here is derived from an EMBL/GenBank/DDBJ whole genome shotgun (WGS) entry which is preliminary data.</text>
</comment>
<accession>A0A916ZQR8</accession>
<evidence type="ECO:0000313" key="5">
    <source>
        <dbReference type="EMBL" id="GGE09409.1"/>
    </source>
</evidence>
<dbReference type="InterPro" id="IPR005053">
    <property type="entry name" value="MobA_MobL"/>
</dbReference>